<name>A0A0D7WZR4_9BACL</name>
<dbReference type="RefSeq" id="WP_044647261.1">
    <property type="nucleotide sequence ID" value="NZ_JTHP01000035.1"/>
</dbReference>
<organism evidence="2 3">
    <name type="scientific">Paenibacillus terrae</name>
    <dbReference type="NCBI Taxonomy" id="159743"/>
    <lineage>
        <taxon>Bacteria</taxon>
        <taxon>Bacillati</taxon>
        <taxon>Bacillota</taxon>
        <taxon>Bacilli</taxon>
        <taxon>Bacillales</taxon>
        <taxon>Paenibacillaceae</taxon>
        <taxon>Paenibacillus</taxon>
    </lineage>
</organism>
<dbReference type="AlphaFoldDB" id="A0A0D7WZR4"/>
<protein>
    <recommendedName>
        <fullName evidence="4">Yqkk</fullName>
    </recommendedName>
</protein>
<keyword evidence="3" id="KW-1185">Reference proteome</keyword>
<dbReference type="OrthoDB" id="2640762at2"/>
<proteinExistence type="predicted"/>
<sequence length="76" mass="8811">MARTQTQKALSKAKRAGNYCSAQSRKTNGHYGEISQHVRMKPTKQEQLQRVKHKKRIVQSDASFFCLLCYYFIPSC</sequence>
<reference evidence="2 3" key="1">
    <citation type="submission" date="2014-11" db="EMBL/GenBank/DDBJ databases">
        <title>Draft Genome Sequences of Paenibacillus polymyxa NRRL B-30509 and Paenibacillus terrae NRRL B-30644, Strains from a Poultry Environment that Produce Tridecaptin A and Paenicidins.</title>
        <authorList>
            <person name="van Belkum M.J."/>
            <person name="Lohans C.T."/>
            <person name="Vederas J.C."/>
        </authorList>
    </citation>
    <scope>NUCLEOTIDE SEQUENCE [LARGE SCALE GENOMIC DNA]</scope>
    <source>
        <strain evidence="2 3">NRRL B-30644</strain>
    </source>
</reference>
<evidence type="ECO:0000313" key="2">
    <source>
        <dbReference type="EMBL" id="KJD44449.1"/>
    </source>
</evidence>
<feature type="region of interest" description="Disordered" evidence="1">
    <location>
        <begin position="1"/>
        <end position="47"/>
    </location>
</feature>
<comment type="caution">
    <text evidence="2">The sequence shown here is derived from an EMBL/GenBank/DDBJ whole genome shotgun (WGS) entry which is preliminary data.</text>
</comment>
<accession>A0A0D7WZR4</accession>
<gene>
    <name evidence="2" type="ORF">QD47_17125</name>
</gene>
<evidence type="ECO:0008006" key="4">
    <source>
        <dbReference type="Google" id="ProtNLM"/>
    </source>
</evidence>
<dbReference type="PATRIC" id="fig|159743.3.peg.3804"/>
<dbReference type="Proteomes" id="UP000032534">
    <property type="component" value="Unassembled WGS sequence"/>
</dbReference>
<evidence type="ECO:0000256" key="1">
    <source>
        <dbReference type="SAM" id="MobiDB-lite"/>
    </source>
</evidence>
<dbReference type="EMBL" id="JTHP01000035">
    <property type="protein sequence ID" value="KJD44449.1"/>
    <property type="molecule type" value="Genomic_DNA"/>
</dbReference>
<evidence type="ECO:0000313" key="3">
    <source>
        <dbReference type="Proteomes" id="UP000032534"/>
    </source>
</evidence>